<evidence type="ECO:0000313" key="2">
    <source>
        <dbReference type="EMBL" id="EOA87603.1"/>
    </source>
</evidence>
<gene>
    <name evidence="2" type="ORF">SETTUDRAFT_39385</name>
</gene>
<evidence type="ECO:0000256" key="1">
    <source>
        <dbReference type="SAM" id="MobiDB-lite"/>
    </source>
</evidence>
<proteinExistence type="predicted"/>
<reference evidence="2 3" key="2">
    <citation type="journal article" date="2013" name="PLoS Genet.">
        <title>Comparative genome structure, secondary metabolite, and effector coding capacity across Cochliobolus pathogens.</title>
        <authorList>
            <person name="Condon B.J."/>
            <person name="Leng Y."/>
            <person name="Wu D."/>
            <person name="Bushley K.E."/>
            <person name="Ohm R.A."/>
            <person name="Otillar R."/>
            <person name="Martin J."/>
            <person name="Schackwitz W."/>
            <person name="Grimwood J."/>
            <person name="MohdZainudin N."/>
            <person name="Xue C."/>
            <person name="Wang R."/>
            <person name="Manning V.A."/>
            <person name="Dhillon B."/>
            <person name="Tu Z.J."/>
            <person name="Steffenson B.J."/>
            <person name="Salamov A."/>
            <person name="Sun H."/>
            <person name="Lowry S."/>
            <person name="LaButti K."/>
            <person name="Han J."/>
            <person name="Copeland A."/>
            <person name="Lindquist E."/>
            <person name="Barry K."/>
            <person name="Schmutz J."/>
            <person name="Baker S.E."/>
            <person name="Ciuffetti L.M."/>
            <person name="Grigoriev I.V."/>
            <person name="Zhong S."/>
            <person name="Turgeon B.G."/>
        </authorList>
    </citation>
    <scope>NUCLEOTIDE SEQUENCE [LARGE SCALE GENOMIC DNA]</scope>
    <source>
        <strain evidence="3">28A</strain>
    </source>
</reference>
<dbReference type="Proteomes" id="UP000016935">
    <property type="component" value="Unassembled WGS sequence"/>
</dbReference>
<feature type="compositionally biased region" description="Pro residues" evidence="1">
    <location>
        <begin position="30"/>
        <end position="39"/>
    </location>
</feature>
<name>R0K3F3_EXST2</name>
<reference evidence="2 3" key="1">
    <citation type="journal article" date="2012" name="PLoS Pathog.">
        <title>Diverse lifestyles and strategies of plant pathogenesis encoded in the genomes of eighteen Dothideomycetes fungi.</title>
        <authorList>
            <person name="Ohm R.A."/>
            <person name="Feau N."/>
            <person name="Henrissat B."/>
            <person name="Schoch C.L."/>
            <person name="Horwitz B.A."/>
            <person name="Barry K.W."/>
            <person name="Condon B.J."/>
            <person name="Copeland A.C."/>
            <person name="Dhillon B."/>
            <person name="Glaser F."/>
            <person name="Hesse C.N."/>
            <person name="Kosti I."/>
            <person name="LaButti K."/>
            <person name="Lindquist E.A."/>
            <person name="Lucas S."/>
            <person name="Salamov A.A."/>
            <person name="Bradshaw R.E."/>
            <person name="Ciuffetti L."/>
            <person name="Hamelin R.C."/>
            <person name="Kema G.H.J."/>
            <person name="Lawrence C."/>
            <person name="Scott J.A."/>
            <person name="Spatafora J.W."/>
            <person name="Turgeon B.G."/>
            <person name="de Wit P.J.G.M."/>
            <person name="Zhong S."/>
            <person name="Goodwin S.B."/>
            <person name="Grigoriev I.V."/>
        </authorList>
    </citation>
    <scope>NUCLEOTIDE SEQUENCE [LARGE SCALE GENOMIC DNA]</scope>
    <source>
        <strain evidence="3">28A</strain>
    </source>
</reference>
<organism evidence="2 3">
    <name type="scientific">Exserohilum turcicum (strain 28A)</name>
    <name type="common">Northern leaf blight fungus</name>
    <name type="synonym">Setosphaeria turcica</name>
    <dbReference type="NCBI Taxonomy" id="671987"/>
    <lineage>
        <taxon>Eukaryota</taxon>
        <taxon>Fungi</taxon>
        <taxon>Dikarya</taxon>
        <taxon>Ascomycota</taxon>
        <taxon>Pezizomycotina</taxon>
        <taxon>Dothideomycetes</taxon>
        <taxon>Pleosporomycetidae</taxon>
        <taxon>Pleosporales</taxon>
        <taxon>Pleosporineae</taxon>
        <taxon>Pleosporaceae</taxon>
        <taxon>Exserohilum</taxon>
    </lineage>
</organism>
<dbReference type="STRING" id="671987.R0K3F3"/>
<dbReference type="AlphaFoldDB" id="R0K3F3"/>
<dbReference type="HOGENOM" id="CLU_1603762_0_0_1"/>
<evidence type="ECO:0000313" key="3">
    <source>
        <dbReference type="Proteomes" id="UP000016935"/>
    </source>
</evidence>
<sequence length="166" mass="17826">MTAPARVRGGAARSGPGEAQPNPATYLLPPSLPPTPTPTPTYTYTYTSTKSSAPPTSSQAIQSNSIVLNAWPRVAGHRGVAMMGLCLLWSMCLEEEDNEEDEEAGREQAGQIKAAVQETVGMLDAAMQSAEQADVVETWRREKQDLVARQPGFGDMFGECVEQAEV</sequence>
<dbReference type="EMBL" id="KB908581">
    <property type="protein sequence ID" value="EOA87603.1"/>
    <property type="molecule type" value="Genomic_DNA"/>
</dbReference>
<dbReference type="RefSeq" id="XP_008024733.1">
    <property type="nucleotide sequence ID" value="XM_008026542.1"/>
</dbReference>
<accession>R0K3F3</accession>
<feature type="region of interest" description="Disordered" evidence="1">
    <location>
        <begin position="1"/>
        <end position="41"/>
    </location>
</feature>
<protein>
    <submittedName>
        <fullName evidence="2">Uncharacterized protein</fullName>
    </submittedName>
</protein>
<dbReference type="GeneID" id="19404471"/>
<keyword evidence="3" id="KW-1185">Reference proteome</keyword>